<dbReference type="SUPFAM" id="SSF48371">
    <property type="entry name" value="ARM repeat"/>
    <property type="match status" value="1"/>
</dbReference>
<feature type="domain" description="26S proteasome regulatory subunit RPN2 C-terminal" evidence="6">
    <location>
        <begin position="800"/>
        <end position="960"/>
    </location>
</feature>
<evidence type="ECO:0000313" key="8">
    <source>
        <dbReference type="EMBL" id="KAJ5071825.1"/>
    </source>
</evidence>
<accession>A0A9Q0LII4</accession>
<evidence type="ECO:0000259" key="6">
    <source>
        <dbReference type="Pfam" id="PF18004"/>
    </source>
</evidence>
<feature type="region of interest" description="Disordered" evidence="5">
    <location>
        <begin position="860"/>
        <end position="902"/>
    </location>
</feature>
<dbReference type="EMBL" id="JAPDFW010000085">
    <property type="protein sequence ID" value="KAJ5071825.1"/>
    <property type="molecule type" value="Genomic_DNA"/>
</dbReference>
<dbReference type="GO" id="GO:0005634">
    <property type="term" value="C:nucleus"/>
    <property type="evidence" value="ECO:0007669"/>
    <property type="project" value="TreeGrafter"/>
</dbReference>
<dbReference type="PANTHER" id="PTHR10943">
    <property type="entry name" value="26S PROTEASOME NON-ATPASE REGULATORY SUBUNIT"/>
    <property type="match status" value="1"/>
</dbReference>
<dbReference type="AlphaFoldDB" id="A0A9Q0LII4"/>
<dbReference type="OMA" id="IMFGRQE"/>
<dbReference type="GO" id="GO:0008540">
    <property type="term" value="C:proteasome regulatory particle, base subcomplex"/>
    <property type="evidence" value="ECO:0007669"/>
    <property type="project" value="UniProtKB-UniRule"/>
</dbReference>
<protein>
    <submittedName>
        <fullName evidence="8">26s proteasome non-atpase regulatory subunit 1</fullName>
    </submittedName>
</protein>
<feature type="compositionally biased region" description="Acidic residues" evidence="5">
    <location>
        <begin position="971"/>
        <end position="991"/>
    </location>
</feature>
<keyword evidence="2" id="KW-0677">Repeat</keyword>
<feature type="region of interest" description="Disordered" evidence="5">
    <location>
        <begin position="965"/>
        <end position="991"/>
    </location>
</feature>
<dbReference type="Pfam" id="PF18004">
    <property type="entry name" value="RPN2_C"/>
    <property type="match status" value="1"/>
</dbReference>
<keyword evidence="9" id="KW-1185">Reference proteome</keyword>
<dbReference type="PANTHER" id="PTHR10943:SF2">
    <property type="entry name" value="26S PROTEASOME NON-ATPASE REGULATORY SUBUNIT 1"/>
    <property type="match status" value="1"/>
</dbReference>
<dbReference type="InterPro" id="IPR016024">
    <property type="entry name" value="ARM-type_fold"/>
</dbReference>
<feature type="compositionally biased region" description="Basic and acidic residues" evidence="5">
    <location>
        <begin position="305"/>
        <end position="325"/>
    </location>
</feature>
<feature type="compositionally biased region" description="Basic and acidic residues" evidence="5">
    <location>
        <begin position="875"/>
        <end position="902"/>
    </location>
</feature>
<dbReference type="Proteomes" id="UP001149090">
    <property type="component" value="Unassembled WGS sequence"/>
</dbReference>
<evidence type="ECO:0000256" key="4">
    <source>
        <dbReference type="PIRNR" id="PIRNR015947"/>
    </source>
</evidence>
<feature type="domain" description="26S proteasome non-ATPase regulatory subunit 1/RPN2 N-terminal" evidence="7">
    <location>
        <begin position="6"/>
        <end position="353"/>
    </location>
</feature>
<dbReference type="InterPro" id="IPR048570">
    <property type="entry name" value="PSMD1_RPN2_N"/>
</dbReference>
<comment type="similarity">
    <text evidence="1 4">Belongs to the proteasome subunit S1 family.</text>
</comment>
<dbReference type="GO" id="GO:0030234">
    <property type="term" value="F:enzyme regulator activity"/>
    <property type="evidence" value="ECO:0007669"/>
    <property type="project" value="UniProtKB-UniRule"/>
</dbReference>
<name>A0A9Q0LII4_ANAIG</name>
<reference evidence="8" key="1">
    <citation type="submission" date="2022-10" db="EMBL/GenBank/DDBJ databases">
        <title>Novel sulphate-reducing endosymbionts in the free-living metamonad Anaeramoeba.</title>
        <authorList>
            <person name="Jerlstrom-Hultqvist J."/>
            <person name="Cepicka I."/>
            <person name="Gallot-Lavallee L."/>
            <person name="Salas-Leiva D."/>
            <person name="Curtis B.A."/>
            <person name="Zahonova K."/>
            <person name="Pipaliya S."/>
            <person name="Dacks J."/>
            <person name="Roger A.J."/>
        </authorList>
    </citation>
    <scope>NUCLEOTIDE SEQUENCE</scope>
    <source>
        <strain evidence="8">BMAN</strain>
    </source>
</reference>
<dbReference type="GO" id="GO:0042176">
    <property type="term" value="P:regulation of protein catabolic process"/>
    <property type="evidence" value="ECO:0007669"/>
    <property type="project" value="UniProtKB-UniRule"/>
</dbReference>
<dbReference type="OrthoDB" id="261572at2759"/>
<evidence type="ECO:0000259" key="7">
    <source>
        <dbReference type="Pfam" id="PF21505"/>
    </source>
</evidence>
<evidence type="ECO:0000256" key="5">
    <source>
        <dbReference type="SAM" id="MobiDB-lite"/>
    </source>
</evidence>
<evidence type="ECO:0000256" key="2">
    <source>
        <dbReference type="ARBA" id="ARBA00022737"/>
    </source>
</evidence>
<dbReference type="Pfam" id="PF21505">
    <property type="entry name" value="RPN2_N"/>
    <property type="match status" value="1"/>
</dbReference>
<dbReference type="InterPro" id="IPR002015">
    <property type="entry name" value="Proteasome/cyclosome_rpt"/>
</dbReference>
<dbReference type="GO" id="GO:0043161">
    <property type="term" value="P:proteasome-mediated ubiquitin-dependent protein catabolic process"/>
    <property type="evidence" value="ECO:0007669"/>
    <property type="project" value="TreeGrafter"/>
</dbReference>
<keyword evidence="3 4" id="KW-0647">Proteasome</keyword>
<sequence>MNANLTSVSPIISYLEEEDPKLQTYALKKLNELVDQFWPEIADSIGLIEKLCEDQDFVSKELASLVASKVYYHLGSMNEALNYALAAGDLFDLSNKSEFVETIVAKCIDEYILIRSQTEEEKSQEQLRKQAELLFNIENVISKMFQRCFEDGEFKQAIGIAIESKRLDLIKETIYKSGNIPETLEYCLKITNKYVLKRSFRQQILQLLIEIYQSEQKEDHIRICELLLLMEDTEKISEILMNLIDSEKEIDILTAYQIGFDLCENAGQKMLSEIKSRIPDPIEEKQQTKMQEEKKLNNDNDNDNDEKKLEEKTEETKETPKPNLKPEKIKKLKAILNQEYSLKLLLQFLNLNNHTDFQILRQIKTKMDTRKIALRTTTVTAHGFMQAGTTVDSFLRGNLEWLRKINNWGKFSSTASLGVIHKGHIAQALDLLSPYLPQNGRSESPYSEAGALYALGIINVNHGETSTPYLLNMLRSLDGNEILQHGACLGLGLSAMGTLNEEIYEDLKAICYSDSAIAGETAGLAMGLVMLGSASESAIQDMLVYAHETQHEKIIRSLAIGISLIMYGKEEAADTLIEQLLLDKDPILRYGAMYTIAMAYAGTSNDKALKRLLHVGVSDVNDDVRRAAVIAIAFLLFKEPEQIPQTLSLLSKSYNPHVRFGAAISLGIGCSSVKSLQVKKQAIDLLFPLTKDPVDFVRQGSFLGLAMVLMQINELQEPRAKLVRDMFFQSVSDKAETLMAKIGAILGAGIIDAGGRNVVISLQTNSGMNDITSIVGLSIFTQFWFWHPFVHLLSLSFQPTALIGLNINLEMPKFKVKSNANPDLFAYPKPLEISEQKKDITIEKAVLSFTAKALKREEMKKEKKQEENQENQENQEIKENQENQENQEIKENQENQEIQKKDIPKKENFEILQNPTRITLIQRDYVSLDIDERYRSIKSNAQFGVILLHDTKPDENEELVIVEEKIQTESPQDEGEEPEPPEPFEWIEDLN</sequence>
<dbReference type="InterPro" id="IPR040623">
    <property type="entry name" value="RPN2_C"/>
</dbReference>
<dbReference type="GO" id="GO:0034515">
    <property type="term" value="C:proteasome storage granule"/>
    <property type="evidence" value="ECO:0007669"/>
    <property type="project" value="TreeGrafter"/>
</dbReference>
<dbReference type="Pfam" id="PF13646">
    <property type="entry name" value="HEAT_2"/>
    <property type="match status" value="1"/>
</dbReference>
<feature type="compositionally biased region" description="Basic and acidic residues" evidence="5">
    <location>
        <begin position="275"/>
        <end position="298"/>
    </location>
</feature>
<dbReference type="InterPro" id="IPR011989">
    <property type="entry name" value="ARM-like"/>
</dbReference>
<evidence type="ECO:0000313" key="9">
    <source>
        <dbReference type="Proteomes" id="UP001149090"/>
    </source>
</evidence>
<comment type="caution">
    <text evidence="8">The sequence shown here is derived from an EMBL/GenBank/DDBJ whole genome shotgun (WGS) entry which is preliminary data.</text>
</comment>
<dbReference type="Pfam" id="PF01851">
    <property type="entry name" value="PC_rep"/>
    <property type="match status" value="2"/>
</dbReference>
<gene>
    <name evidence="8" type="ORF">M0811_09985</name>
</gene>
<dbReference type="FunFam" id="1.25.10.10:FF:000017">
    <property type="entry name" value="26S proteasome non-ATPase regulatory subunit 1"/>
    <property type="match status" value="1"/>
</dbReference>
<dbReference type="InterPro" id="IPR016642">
    <property type="entry name" value="26S_Psome_Rpn2"/>
</dbReference>
<proteinExistence type="inferred from homology"/>
<feature type="region of interest" description="Disordered" evidence="5">
    <location>
        <begin position="275"/>
        <end position="325"/>
    </location>
</feature>
<evidence type="ECO:0000256" key="3">
    <source>
        <dbReference type="ARBA" id="ARBA00022942"/>
    </source>
</evidence>
<evidence type="ECO:0000256" key="1">
    <source>
        <dbReference type="ARBA" id="ARBA00006308"/>
    </source>
</evidence>
<dbReference type="PIRSF" id="PIRSF015947">
    <property type="entry name" value="26S_Psome_Rpn2"/>
    <property type="match status" value="1"/>
</dbReference>
<organism evidence="8 9">
    <name type="scientific">Anaeramoeba ignava</name>
    <name type="common">Anaerobic marine amoeba</name>
    <dbReference type="NCBI Taxonomy" id="1746090"/>
    <lineage>
        <taxon>Eukaryota</taxon>
        <taxon>Metamonada</taxon>
        <taxon>Anaeramoebidae</taxon>
        <taxon>Anaeramoeba</taxon>
    </lineage>
</organism>
<dbReference type="Gene3D" id="1.25.10.10">
    <property type="entry name" value="Leucine-rich Repeat Variant"/>
    <property type="match status" value="1"/>
</dbReference>